<dbReference type="InterPro" id="IPR019587">
    <property type="entry name" value="Polyketide_cyclase/dehydratase"/>
</dbReference>
<dbReference type="Pfam" id="PF10604">
    <property type="entry name" value="Polyketide_cyc2"/>
    <property type="match status" value="1"/>
</dbReference>
<dbReference type="EMBL" id="JAJIRN010000003">
    <property type="protein sequence ID" value="MCV2367925.1"/>
    <property type="molecule type" value="Genomic_DNA"/>
</dbReference>
<sequence length="165" mass="18950">MTCTSQPIWDLLTDLENWPRWWPQVSQARLLHRAPVGEAGTKVALTWRSPLGYGFTIDVLNTRRERGEDGHCEIEGRSSGDLMGQGLWVLDPVRSSVTAGEPRQVDVTYRYEVELGRRWMRWLAPLLRTLFKWSHFAVMEAGAQGMATRLNCRSSRLKHWTVVQG</sequence>
<evidence type="ECO:0000313" key="1">
    <source>
        <dbReference type="EMBL" id="MCV2367925.1"/>
    </source>
</evidence>
<dbReference type="InterPro" id="IPR023393">
    <property type="entry name" value="START-like_dom_sf"/>
</dbReference>
<accession>A0ABT2YCZ9</accession>
<organism evidence="1 2">
    <name type="scientific">Roseateles oligotrophus</name>
    <dbReference type="NCBI Taxonomy" id="1769250"/>
    <lineage>
        <taxon>Bacteria</taxon>
        <taxon>Pseudomonadati</taxon>
        <taxon>Pseudomonadota</taxon>
        <taxon>Betaproteobacteria</taxon>
        <taxon>Burkholderiales</taxon>
        <taxon>Sphaerotilaceae</taxon>
        <taxon>Roseateles</taxon>
    </lineage>
</organism>
<keyword evidence="2" id="KW-1185">Reference proteome</keyword>
<dbReference type="RefSeq" id="WP_263570550.1">
    <property type="nucleotide sequence ID" value="NZ_JAJIRN010000003.1"/>
</dbReference>
<gene>
    <name evidence="1" type="ORF">LNV07_07430</name>
</gene>
<dbReference type="SUPFAM" id="SSF55961">
    <property type="entry name" value="Bet v1-like"/>
    <property type="match status" value="1"/>
</dbReference>
<proteinExistence type="predicted"/>
<dbReference type="Gene3D" id="3.30.530.20">
    <property type="match status" value="1"/>
</dbReference>
<reference evidence="1 2" key="1">
    <citation type="submission" date="2021-11" db="EMBL/GenBank/DDBJ databases">
        <authorList>
            <person name="Liang Q."/>
            <person name="Mou H."/>
            <person name="Liu Z."/>
        </authorList>
    </citation>
    <scope>NUCLEOTIDE SEQUENCE [LARGE SCALE GENOMIC DNA]</scope>
    <source>
        <strain evidence="1 2">CHU3</strain>
    </source>
</reference>
<evidence type="ECO:0000313" key="2">
    <source>
        <dbReference type="Proteomes" id="UP001209701"/>
    </source>
</evidence>
<dbReference type="Proteomes" id="UP001209701">
    <property type="component" value="Unassembled WGS sequence"/>
</dbReference>
<protein>
    <submittedName>
        <fullName evidence="1">SRPBCC family protein</fullName>
    </submittedName>
</protein>
<comment type="caution">
    <text evidence="1">The sequence shown here is derived from an EMBL/GenBank/DDBJ whole genome shotgun (WGS) entry which is preliminary data.</text>
</comment>
<name>A0ABT2YCZ9_9BURK</name>